<evidence type="ECO:0000313" key="2">
    <source>
        <dbReference type="Proteomes" id="UP000515220"/>
    </source>
</evidence>
<proteinExistence type="predicted"/>
<accession>A0A6S6PQR5</accession>
<organism evidence="1 2">
    <name type="scientific">Acetobacter aceti</name>
    <dbReference type="NCBI Taxonomy" id="435"/>
    <lineage>
        <taxon>Bacteria</taxon>
        <taxon>Pseudomonadati</taxon>
        <taxon>Pseudomonadota</taxon>
        <taxon>Alphaproteobacteria</taxon>
        <taxon>Acetobacterales</taxon>
        <taxon>Acetobacteraceae</taxon>
        <taxon>Acetobacter</taxon>
        <taxon>Acetobacter subgen. Acetobacter</taxon>
    </lineage>
</organism>
<dbReference type="RefSeq" id="WP_099348713.1">
    <property type="nucleotide sequence ID" value="NZ_AP023326.1"/>
</dbReference>
<dbReference type="EMBL" id="AP023326">
    <property type="protein sequence ID" value="BCI67454.1"/>
    <property type="molecule type" value="Genomic_DNA"/>
</dbReference>
<evidence type="ECO:0000313" key="1">
    <source>
        <dbReference type="EMBL" id="BCI67454.1"/>
    </source>
</evidence>
<sequence>MPETVRAQGRLYFGQSGDNAYCRFTGVTEDGSSITAFANENDVRAWFVGEKANECDVILVCKNVKWKLHGPHLPDVFEDVPVLVIGCSPTSDPKTGFPEWSEVAFKAAPGVRQTVRLWASMMHKAGFAEIGEGCVVRGSFAKNSKGWWEVSAFSVPGLAAAFPEEENISGTLAADWNRGGRLTPKIVFRSPHMPLSVIGEIPSALANLAGWTRMGQGAEITCKLMWREGGGVAQGHERWTVSELCDPIRNTIFPRLANAPESDIFEVSGQLLEPEQEGSILVHFSDRKVGGDIILSGSFKKWPLKFLSGATREELLPGRRVVMDIALRAPHAYVGRLHRIEL</sequence>
<dbReference type="AlphaFoldDB" id="A0A6S6PQR5"/>
<dbReference type="Proteomes" id="UP000515220">
    <property type="component" value="Chromosome"/>
</dbReference>
<gene>
    <name evidence="1" type="ORF">AAJCM20276_20780</name>
</gene>
<protein>
    <submittedName>
        <fullName evidence="1">Uncharacterized protein</fullName>
    </submittedName>
</protein>
<name>A0A6S6PQR5_ACEAC</name>
<reference evidence="1 2" key="1">
    <citation type="submission" date="2020-07" db="EMBL/GenBank/DDBJ databases">
        <title>Complete Genome Sequence of an acetic acid bacterium, Acetobacter aceti JCM20276.</title>
        <authorList>
            <person name="Hirose Y."/>
            <person name="Mihara H."/>
        </authorList>
    </citation>
    <scope>NUCLEOTIDE SEQUENCE [LARGE SCALE GENOMIC DNA]</scope>
    <source>
        <strain evidence="1 2">JCM20276</strain>
    </source>
</reference>